<evidence type="ECO:0000256" key="1">
    <source>
        <dbReference type="SAM" id="MobiDB-lite"/>
    </source>
</evidence>
<dbReference type="RefSeq" id="WP_248937769.1">
    <property type="nucleotide sequence ID" value="NZ_JAKILF010000014.1"/>
</dbReference>
<organism evidence="2 3">
    <name type="scientific">Shewanella submarina</name>
    <dbReference type="NCBI Taxonomy" id="2016376"/>
    <lineage>
        <taxon>Bacteria</taxon>
        <taxon>Pseudomonadati</taxon>
        <taxon>Pseudomonadota</taxon>
        <taxon>Gammaproteobacteria</taxon>
        <taxon>Alteromonadales</taxon>
        <taxon>Shewanellaceae</taxon>
        <taxon>Shewanella</taxon>
    </lineage>
</organism>
<feature type="compositionally biased region" description="Pro residues" evidence="1">
    <location>
        <begin position="31"/>
        <end position="41"/>
    </location>
</feature>
<keyword evidence="3" id="KW-1185">Reference proteome</keyword>
<dbReference type="PROSITE" id="PS51257">
    <property type="entry name" value="PROKAR_LIPOPROTEIN"/>
    <property type="match status" value="1"/>
</dbReference>
<dbReference type="Proteomes" id="UP001595621">
    <property type="component" value="Unassembled WGS sequence"/>
</dbReference>
<comment type="caution">
    <text evidence="2">The sequence shown here is derived from an EMBL/GenBank/DDBJ whole genome shotgun (WGS) entry which is preliminary data.</text>
</comment>
<sequence length="783" mass="84716">MEYRKLALAGSLATVLAACGGSDSTETPTQEPTPTPPPAPSPTLSGKVADGYLVGAKVCLDLNENKTCDDGEPSATSEAGGDFELEATQEQIDTYPLLVEVTADVVDEDTGETVSSPYSLTAPVGYEFVSPLTTLVQSQIDLGNTSEEAEALIQELLDTTQALSEDFIAAQANSELTEEQQTEFAQMHQVAQVTARVMANNLAAVQEAADAANISADDLLTLIVDTVVDSLETIVEEVEAAGDDFDPDAVAESETVADSTGVDGDTLEDQVDVMNAQANAAAANLVAEVSDTGIFWFDGDYDTDGLYLDYGSIMYDADTTTTTEVEYSLMDGEFVESTNTYKDLVLGEEGWQLVNDQFEITTLGEDGTITLTNKDFPGDSEVLSAEEIALEGLNTKLFLQDQDNTWVWHKVIPEAQTFAEGAKAFEIEATTVNDLYSLYYWDDCQEDEMVEGLCNSVWSRTADSEDGPAITLASLISATASDGSIENLVGPYVAWDGQDNILAELVEGGVVNYYLVKWREDSTGQYVQSAQAYGTGTWRQETVSGVTLALMALPDDVIEFGNRDDDGEYLLSEYQGAVRQGDFVPAGTSFDDEVIFNVTAKNDIIDNVDLSLLNPGTEQPALSACTTGDSDWDDENDRPDLSTLKSLTEFRSLTSDCRGDNTAVFTEEGVTGSQYKIYEPDGTLETLVEFDAEGVGSFTDYNEDGTEDVTESFTWSMTDQDEVVLEVTDENDTVALRFYMGLVEMSGDYVSVKTYMEEADWAEMDGTGGEVLGEVWKKVTVNN</sequence>
<name>A0ABV7GJH9_9GAMM</name>
<reference evidence="3" key="1">
    <citation type="journal article" date="2019" name="Int. J. Syst. Evol. Microbiol.">
        <title>The Global Catalogue of Microorganisms (GCM) 10K type strain sequencing project: providing services to taxonomists for standard genome sequencing and annotation.</title>
        <authorList>
            <consortium name="The Broad Institute Genomics Platform"/>
            <consortium name="The Broad Institute Genome Sequencing Center for Infectious Disease"/>
            <person name="Wu L."/>
            <person name="Ma J."/>
        </authorList>
    </citation>
    <scope>NUCLEOTIDE SEQUENCE [LARGE SCALE GENOMIC DNA]</scope>
    <source>
        <strain evidence="3">KCTC 52277</strain>
    </source>
</reference>
<dbReference type="EMBL" id="JBHRTD010000016">
    <property type="protein sequence ID" value="MFC3139227.1"/>
    <property type="molecule type" value="Genomic_DNA"/>
</dbReference>
<gene>
    <name evidence="2" type="ORF">ACFOE0_13655</name>
</gene>
<evidence type="ECO:0000313" key="3">
    <source>
        <dbReference type="Proteomes" id="UP001595621"/>
    </source>
</evidence>
<proteinExistence type="predicted"/>
<evidence type="ECO:0008006" key="4">
    <source>
        <dbReference type="Google" id="ProtNLM"/>
    </source>
</evidence>
<accession>A0ABV7GJH9</accession>
<protein>
    <recommendedName>
        <fullName evidence="4">Acid phosphatase</fullName>
    </recommendedName>
</protein>
<evidence type="ECO:0000313" key="2">
    <source>
        <dbReference type="EMBL" id="MFC3139227.1"/>
    </source>
</evidence>
<feature type="region of interest" description="Disordered" evidence="1">
    <location>
        <begin position="20"/>
        <end position="45"/>
    </location>
</feature>